<accession>A0AAP9JI19</accession>
<dbReference type="PANTHER" id="PTHR42748">
    <property type="entry name" value="NITROGEN METABOLITE REPRESSION PROTEIN NMRA FAMILY MEMBER"/>
    <property type="match status" value="1"/>
</dbReference>
<dbReference type="RefSeq" id="WP_148620582.1">
    <property type="nucleotide sequence ID" value="NZ_CP043043.1"/>
</dbReference>
<dbReference type="Pfam" id="PF13460">
    <property type="entry name" value="NAD_binding_10"/>
    <property type="match status" value="1"/>
</dbReference>
<dbReference type="InterPro" id="IPR016040">
    <property type="entry name" value="NAD(P)-bd_dom"/>
</dbReference>
<dbReference type="InterPro" id="IPR036291">
    <property type="entry name" value="NAD(P)-bd_dom_sf"/>
</dbReference>
<dbReference type="PANTHER" id="PTHR42748:SF7">
    <property type="entry name" value="NMRA LIKE REDOX SENSOR 1-RELATED"/>
    <property type="match status" value="1"/>
</dbReference>
<proteinExistence type="predicted"/>
<evidence type="ECO:0000256" key="1">
    <source>
        <dbReference type="ARBA" id="ARBA00022857"/>
    </source>
</evidence>
<dbReference type="Gene3D" id="3.40.50.720">
    <property type="entry name" value="NAD(P)-binding Rossmann-like Domain"/>
    <property type="match status" value="1"/>
</dbReference>
<protein>
    <submittedName>
        <fullName evidence="3">NAD(P)H-binding protein</fullName>
    </submittedName>
</protein>
<dbReference type="InterPro" id="IPR051164">
    <property type="entry name" value="NmrA-like_oxidored"/>
</dbReference>
<dbReference type="AlphaFoldDB" id="A0AAP9JI19"/>
<dbReference type="KEGG" id="gti:FXF46_11250"/>
<keyword evidence="1" id="KW-0521">NADP</keyword>
<dbReference type="SUPFAM" id="SSF51735">
    <property type="entry name" value="NAD(P)-binding Rossmann-fold domains"/>
    <property type="match status" value="1"/>
</dbReference>
<evidence type="ECO:0000313" key="4">
    <source>
        <dbReference type="Proteomes" id="UP000323560"/>
    </source>
</evidence>
<gene>
    <name evidence="3" type="ORF">FXF46_11250</name>
</gene>
<evidence type="ECO:0000259" key="2">
    <source>
        <dbReference type="Pfam" id="PF13460"/>
    </source>
</evidence>
<name>A0AAP9JI19_GLUTH</name>
<dbReference type="Proteomes" id="UP000323560">
    <property type="component" value="Chromosome"/>
</dbReference>
<organism evidence="3 4">
    <name type="scientific">Gluconobacter thailandicus</name>
    <dbReference type="NCBI Taxonomy" id="257438"/>
    <lineage>
        <taxon>Bacteria</taxon>
        <taxon>Pseudomonadati</taxon>
        <taxon>Pseudomonadota</taxon>
        <taxon>Alphaproteobacteria</taxon>
        <taxon>Acetobacterales</taxon>
        <taxon>Acetobacteraceae</taxon>
        <taxon>Gluconobacter</taxon>
    </lineage>
</organism>
<feature type="domain" description="NAD(P)-binding" evidence="2">
    <location>
        <begin position="11"/>
        <end position="198"/>
    </location>
</feature>
<dbReference type="EMBL" id="CP043043">
    <property type="protein sequence ID" value="QEH96813.1"/>
    <property type="molecule type" value="Genomic_DNA"/>
</dbReference>
<evidence type="ECO:0000313" key="3">
    <source>
        <dbReference type="EMBL" id="QEH96813.1"/>
    </source>
</evidence>
<reference evidence="3 4" key="1">
    <citation type="submission" date="2019-08" db="EMBL/GenBank/DDBJ databases">
        <title>Gluconobacter frateurii HD924 genome.</title>
        <authorList>
            <person name="Liu Y."/>
            <person name="Zhang P."/>
        </authorList>
    </citation>
    <scope>NUCLEOTIDE SEQUENCE [LARGE SCALE GENOMIC DNA]</scope>
    <source>
        <strain evidence="3 4">HD924</strain>
    </source>
</reference>
<sequence length="301" mass="33944">MKPIRTIGVIGATGRLGAPVATELAKHFQVRAIVRSPDKARRMLPANVEIVQADLRDVAGLRKALDGVDALYLNLATETADLTLPFYEEREGIRNLMTAIDGLDIQYIAKIGALGAYPPALKTIRHNIVPNIIRMEGHKIIADSGIRHTFFAPTHFMELLPNMISGRALQWIGNTRVKIWWISAVDYARWVVEAFQNPEAMPEHCPVQGPEAISVRQALEQFVENYDPSLKIRVAPLWVMRMIGLFNPKMKFVAHLFAYFGDHEDPFHAGKTWQELGKPTTTLEMFARSLRQSRNLQQSVK</sequence>